<dbReference type="InParanoid" id="A0A061AIJ6"/>
<dbReference type="HOGENOM" id="CLU_180138_0_2_14"/>
<dbReference type="Pfam" id="PF06107">
    <property type="entry name" value="DUF951"/>
    <property type="match status" value="1"/>
</dbReference>
<reference evidence="2" key="1">
    <citation type="submission" date="2014-05" db="EMBL/GenBank/DDBJ databases">
        <authorList>
            <person name="Kube M."/>
        </authorList>
    </citation>
    <scope>NUCLEOTIDE SEQUENCE [LARGE SCALE GENOMIC DNA]</scope>
</reference>
<dbReference type="PATRIC" id="fig|35623.3.peg.1378"/>
<dbReference type="PIRSF" id="PIRSF037263">
    <property type="entry name" value="DUF951_bac"/>
    <property type="match status" value="1"/>
</dbReference>
<dbReference type="PANTHER" id="PTHR38455">
    <property type="entry name" value="HYPOTHETICAL CYTOSOLIC PROTEIN"/>
    <property type="match status" value="1"/>
</dbReference>
<proteinExistence type="predicted"/>
<evidence type="ECO:0000313" key="2">
    <source>
        <dbReference type="Proteomes" id="UP000032434"/>
    </source>
</evidence>
<gene>
    <name evidence="1" type="ORF">Aocu_13780</name>
</gene>
<dbReference type="EMBL" id="LK028559">
    <property type="protein sequence ID" value="CDR31451.1"/>
    <property type="molecule type" value="Genomic_DNA"/>
</dbReference>
<protein>
    <recommendedName>
        <fullName evidence="3">DUF951 domain-containing protein</fullName>
    </recommendedName>
</protein>
<organism evidence="1 2">
    <name type="scientific">Acholeplasma oculi</name>
    <dbReference type="NCBI Taxonomy" id="35623"/>
    <lineage>
        <taxon>Bacteria</taxon>
        <taxon>Bacillati</taxon>
        <taxon>Mycoplasmatota</taxon>
        <taxon>Mollicutes</taxon>
        <taxon>Acholeplasmatales</taxon>
        <taxon>Acholeplasmataceae</taxon>
        <taxon>Acholeplasma</taxon>
    </lineage>
</organism>
<dbReference type="RefSeq" id="WP_079560774.1">
    <property type="nucleotide sequence ID" value="NZ_FUZK01000004.1"/>
</dbReference>
<evidence type="ECO:0000313" key="1">
    <source>
        <dbReference type="EMBL" id="CDR31451.1"/>
    </source>
</evidence>
<dbReference type="OrthoDB" id="9802710at2"/>
<keyword evidence="2" id="KW-1185">Reference proteome</keyword>
<sequence>MGNYVLGQIIQTKKPHVCGSKDWEVLRTGVDIKLKCVGCGREIMMLKYELDKRLIKK</sequence>
<dbReference type="InterPro" id="IPR009296">
    <property type="entry name" value="DUF951"/>
</dbReference>
<dbReference type="PANTHER" id="PTHR38455:SF1">
    <property type="entry name" value="DUF951 DOMAIN-CONTAINING PROTEIN"/>
    <property type="match status" value="1"/>
</dbReference>
<accession>A0A061AIJ6</accession>
<name>A0A061AIJ6_9MOLU</name>
<dbReference type="STRING" id="35623.Aocu_13780"/>
<dbReference type="FunCoup" id="A0A061AIJ6">
    <property type="interactions" value="6"/>
</dbReference>
<evidence type="ECO:0008006" key="3">
    <source>
        <dbReference type="Google" id="ProtNLM"/>
    </source>
</evidence>
<dbReference type="Proteomes" id="UP000032434">
    <property type="component" value="Chromosome 1"/>
</dbReference>
<dbReference type="KEGG" id="aoc:Aocu_13780"/>
<dbReference type="AlphaFoldDB" id="A0A061AIJ6"/>